<keyword evidence="1" id="KW-0812">Transmembrane</keyword>
<reference evidence="2 3" key="1">
    <citation type="journal article" date="2019" name="Int. J. Syst. Evol. Microbiol.">
        <title>The Global Catalogue of Microorganisms (GCM) 10K type strain sequencing project: providing services to taxonomists for standard genome sequencing and annotation.</title>
        <authorList>
            <consortium name="The Broad Institute Genomics Platform"/>
            <consortium name="The Broad Institute Genome Sequencing Center for Infectious Disease"/>
            <person name="Wu L."/>
            <person name="Ma J."/>
        </authorList>
    </citation>
    <scope>NUCLEOTIDE SEQUENCE [LARGE SCALE GENOMIC DNA]</scope>
    <source>
        <strain evidence="2 3">CGMCC 1.15824</strain>
    </source>
</reference>
<keyword evidence="1" id="KW-1133">Transmembrane helix</keyword>
<evidence type="ECO:0000256" key="1">
    <source>
        <dbReference type="SAM" id="Phobius"/>
    </source>
</evidence>
<sequence length="166" mass="17693">MRENLPRGPRTERAQTTQDFVIGIGIFLLAVAFVFSFLPSLLSPYAPAVDGGDAAQADRVAGEVLETVEGNGTQEVNVTAFNETYGSTGSDDLAAQLGLRSSGSAIDRVNISIETLNPSKETSNRTIIGGGDTYEGSPRVSSARIVRVTDLEEDCDPACRLVVRVW</sequence>
<accession>A0ABD5QA53</accession>
<organism evidence="2 3">
    <name type="scientific">Saliphagus infecundisoli</name>
    <dbReference type="NCBI Taxonomy" id="1849069"/>
    <lineage>
        <taxon>Archaea</taxon>
        <taxon>Methanobacteriati</taxon>
        <taxon>Methanobacteriota</taxon>
        <taxon>Stenosarchaea group</taxon>
        <taxon>Halobacteria</taxon>
        <taxon>Halobacteriales</taxon>
        <taxon>Natrialbaceae</taxon>
        <taxon>Saliphagus</taxon>
    </lineage>
</organism>
<evidence type="ECO:0000313" key="2">
    <source>
        <dbReference type="EMBL" id="MFC4986621.1"/>
    </source>
</evidence>
<dbReference type="EMBL" id="JBHSJG010000005">
    <property type="protein sequence ID" value="MFC4986621.1"/>
    <property type="molecule type" value="Genomic_DNA"/>
</dbReference>
<keyword evidence="1" id="KW-0472">Membrane</keyword>
<evidence type="ECO:0000313" key="3">
    <source>
        <dbReference type="Proteomes" id="UP001595925"/>
    </source>
</evidence>
<keyword evidence="3" id="KW-1185">Reference proteome</keyword>
<gene>
    <name evidence="2" type="ORF">ACFPFO_02270</name>
</gene>
<proteinExistence type="predicted"/>
<dbReference type="Pfam" id="PF23958">
    <property type="entry name" value="DUF7287"/>
    <property type="match status" value="1"/>
</dbReference>
<dbReference type="InterPro" id="IPR056613">
    <property type="entry name" value="DUF7287"/>
</dbReference>
<feature type="transmembrane region" description="Helical" evidence="1">
    <location>
        <begin position="20"/>
        <end position="38"/>
    </location>
</feature>
<dbReference type="AlphaFoldDB" id="A0ABD5QA53"/>
<dbReference type="RefSeq" id="WP_224828083.1">
    <property type="nucleotide sequence ID" value="NZ_JAIVEF010000003.1"/>
</dbReference>
<comment type="caution">
    <text evidence="2">The sequence shown here is derived from an EMBL/GenBank/DDBJ whole genome shotgun (WGS) entry which is preliminary data.</text>
</comment>
<protein>
    <submittedName>
        <fullName evidence="2">Uncharacterized protein</fullName>
    </submittedName>
</protein>
<dbReference type="Proteomes" id="UP001595925">
    <property type="component" value="Unassembled WGS sequence"/>
</dbReference>
<name>A0ABD5QA53_9EURY</name>